<dbReference type="EMBL" id="LCRD01000048">
    <property type="protein sequence ID" value="KKW29344.1"/>
    <property type="molecule type" value="Genomic_DNA"/>
</dbReference>
<dbReference type="Pfam" id="PF10996">
    <property type="entry name" value="Beta-Casp"/>
    <property type="match status" value="1"/>
</dbReference>
<dbReference type="Proteomes" id="UP000034846">
    <property type="component" value="Unassembled WGS sequence"/>
</dbReference>
<feature type="domain" description="Metallo-beta-lactamase" evidence="2">
    <location>
        <begin position="13"/>
        <end position="234"/>
    </location>
</feature>
<comment type="caution">
    <text evidence="4">The sequence shown here is derived from an EMBL/GenBank/DDBJ whole genome shotgun (WGS) entry which is preliminary data.</text>
</comment>
<dbReference type="PANTHER" id="PTHR11203">
    <property type="entry name" value="CLEAVAGE AND POLYADENYLATION SPECIFICITY FACTOR FAMILY MEMBER"/>
    <property type="match status" value="1"/>
</dbReference>
<dbReference type="PANTHER" id="PTHR11203:SF37">
    <property type="entry name" value="INTEGRATOR COMPLEX SUBUNIT 11"/>
    <property type="match status" value="1"/>
</dbReference>
<dbReference type="Gene3D" id="3.60.15.10">
    <property type="entry name" value="Ribonuclease Z/Hydroxyacylglutathione hydrolase-like"/>
    <property type="match status" value="1"/>
</dbReference>
<accession>A0A0G2AAF1</accession>
<dbReference type="SMART" id="SM00849">
    <property type="entry name" value="Lactamase_B"/>
    <property type="match status" value="1"/>
</dbReference>
<dbReference type="GO" id="GO:0004521">
    <property type="term" value="F:RNA endonuclease activity"/>
    <property type="evidence" value="ECO:0007669"/>
    <property type="project" value="TreeGrafter"/>
</dbReference>
<dbReference type="Pfam" id="PF00753">
    <property type="entry name" value="Lactamase_B"/>
    <property type="match status" value="1"/>
</dbReference>
<feature type="domain" description="Beta-Casp" evidence="3">
    <location>
        <begin position="239"/>
        <end position="364"/>
    </location>
</feature>
<dbReference type="InterPro" id="IPR022712">
    <property type="entry name" value="Beta_Casp"/>
</dbReference>
<proteinExistence type="predicted"/>
<evidence type="ECO:0000259" key="3">
    <source>
        <dbReference type="SMART" id="SM01027"/>
    </source>
</evidence>
<evidence type="ECO:0000259" key="2">
    <source>
        <dbReference type="SMART" id="SM00849"/>
    </source>
</evidence>
<evidence type="ECO:0000256" key="1">
    <source>
        <dbReference type="ARBA" id="ARBA00022801"/>
    </source>
</evidence>
<keyword evidence="1" id="KW-0378">Hydrolase</keyword>
<dbReference type="AlphaFoldDB" id="A0A0G2AAF1"/>
<evidence type="ECO:0000313" key="5">
    <source>
        <dbReference type="Proteomes" id="UP000034846"/>
    </source>
</evidence>
<dbReference type="GO" id="GO:0016787">
    <property type="term" value="F:hydrolase activity"/>
    <property type="evidence" value="ECO:0007669"/>
    <property type="project" value="UniProtKB-KW"/>
</dbReference>
<dbReference type="PATRIC" id="fig|1618989.3.peg.677"/>
<evidence type="ECO:0000313" key="4">
    <source>
        <dbReference type="EMBL" id="KKW29344.1"/>
    </source>
</evidence>
<dbReference type="SMART" id="SM01027">
    <property type="entry name" value="Beta-Casp"/>
    <property type="match status" value="1"/>
</dbReference>
<dbReference type="CDD" id="cd16295">
    <property type="entry name" value="TTHA0252-CPSF-like_MBL-fold"/>
    <property type="match status" value="1"/>
</dbReference>
<reference evidence="4 5" key="1">
    <citation type="journal article" date="2015" name="Nature">
        <title>rRNA introns, odd ribosomes, and small enigmatic genomes across a large radiation of phyla.</title>
        <authorList>
            <person name="Brown C.T."/>
            <person name="Hug L.A."/>
            <person name="Thomas B.C."/>
            <person name="Sharon I."/>
            <person name="Castelle C.J."/>
            <person name="Singh A."/>
            <person name="Wilkins M.J."/>
            <person name="Williams K.H."/>
            <person name="Banfield J.F."/>
        </authorList>
    </citation>
    <scope>NUCLEOTIDE SEQUENCE [LARGE SCALE GENOMIC DNA]</scope>
</reference>
<dbReference type="SUPFAM" id="SSF56281">
    <property type="entry name" value="Metallo-hydrolase/oxidoreductase"/>
    <property type="match status" value="1"/>
</dbReference>
<dbReference type="InterPro" id="IPR011108">
    <property type="entry name" value="RMMBL"/>
</dbReference>
<organism evidence="4 5">
    <name type="scientific">Candidatus Uhrbacteria bacterium GW2011_GWD2_52_7</name>
    <dbReference type="NCBI Taxonomy" id="1618989"/>
    <lineage>
        <taxon>Bacteria</taxon>
        <taxon>Candidatus Uhriibacteriota</taxon>
    </lineage>
</organism>
<dbReference type="Pfam" id="PF07521">
    <property type="entry name" value="RMMBL"/>
    <property type="match status" value="1"/>
</dbReference>
<dbReference type="InterPro" id="IPR036866">
    <property type="entry name" value="RibonucZ/Hydroxyglut_hydro"/>
</dbReference>
<dbReference type="InterPro" id="IPR001279">
    <property type="entry name" value="Metallo-B-lactamas"/>
</dbReference>
<dbReference type="Gene3D" id="3.40.50.10890">
    <property type="match status" value="1"/>
</dbReference>
<sequence length="456" mass="50635">MRITFFGAVEDVTGSCFLVETAGKRLLVDCGMHQGERMCSTRNAEPFGFEPSHIDAVLVTHAHFDHTGRLPDLVKQGYRGPIYMTLPTLSLTEIVLADAVNVMKENAEKCGDVAIYGLADLKAMVKRVKPMNYHTAFEPIPGVQAMFHDAGHILGSAYISLDTPDGRVVFSGDLGNDDVPILPPTDPLHSADVVVCESTYGDKEHEPVHVRGPKLAAFVKKIIGRKGTIIIPAFSVERTQELLYELDQLLEKGEIPSVPIYLDSPLAIRATELYRHYKQYLRFDHPAVQAADGDFFTFPTLRETLSSEESKVINDDKRPKIIIAGNGMMTGGRVLHHLKRYLNDERAGLLIVGFQAPHTLGRKIQDGATSVKIYNDDVAVRATVERIEAFSAHGDQKKLTRWLRPQEGKVSKIFLVHGEHPVKEAFAKHLEAELGTEVIIPREHQVVEIENVSVAR</sequence>
<gene>
    <name evidence="4" type="ORF">UY72_C0048G0006</name>
</gene>
<protein>
    <submittedName>
        <fullName evidence="4">Beta-lactamase domain protein</fullName>
    </submittedName>
</protein>
<name>A0A0G2AAF1_9BACT</name>
<dbReference type="InterPro" id="IPR050698">
    <property type="entry name" value="MBL"/>
</dbReference>